<feature type="domain" description="AMP-dependent synthetase/ligase" evidence="1">
    <location>
        <begin position="8"/>
        <end position="81"/>
    </location>
</feature>
<dbReference type="Proteomes" id="UP001236270">
    <property type="component" value="Unassembled WGS sequence"/>
</dbReference>
<dbReference type="EMBL" id="JAVDNV010000008">
    <property type="protein sequence ID" value="MDQ2309889.1"/>
    <property type="molecule type" value="Genomic_DNA"/>
</dbReference>
<gene>
    <name evidence="2" type="ORF">RBJ30_12395</name>
</gene>
<dbReference type="Pfam" id="PF00501">
    <property type="entry name" value="AMP-binding"/>
    <property type="match status" value="1"/>
</dbReference>
<dbReference type="InterPro" id="IPR042099">
    <property type="entry name" value="ANL_N_sf"/>
</dbReference>
<dbReference type="SUPFAM" id="SSF56801">
    <property type="entry name" value="Acetyl-CoA synthetase-like"/>
    <property type="match status" value="1"/>
</dbReference>
<accession>A0AAW8HP53</accession>
<evidence type="ECO:0000259" key="1">
    <source>
        <dbReference type="Pfam" id="PF00501"/>
    </source>
</evidence>
<dbReference type="RefSeq" id="WP_048255205.1">
    <property type="nucleotide sequence ID" value="NZ_CBCSIS010000045.1"/>
</dbReference>
<dbReference type="GeneID" id="61381892"/>
<evidence type="ECO:0000313" key="3">
    <source>
        <dbReference type="Proteomes" id="UP001236270"/>
    </source>
</evidence>
<dbReference type="AlphaFoldDB" id="A0AAW8HP53"/>
<reference evidence="2" key="1">
    <citation type="submission" date="2023-08" db="EMBL/GenBank/DDBJ databases">
        <title>WGS of pathogenic bacterial species, Los Angeles County Public Health Laboratories.</title>
        <authorList>
            <person name="Garrigues J.M."/>
            <person name="Green N.M."/>
        </authorList>
    </citation>
    <scope>NUCLEOTIDE SEQUENCE</scope>
    <source>
        <strain evidence="2">LACPHL-BACT-2023-00068</strain>
    </source>
</reference>
<dbReference type="Gene3D" id="3.40.50.12780">
    <property type="entry name" value="N-terminal domain of ligase-like"/>
    <property type="match status" value="1"/>
</dbReference>
<dbReference type="GO" id="GO:0016877">
    <property type="term" value="F:ligase activity, forming carbon-sulfur bonds"/>
    <property type="evidence" value="ECO:0007669"/>
    <property type="project" value="UniProtKB-ARBA"/>
</dbReference>
<comment type="caution">
    <text evidence="2">The sequence shown here is derived from an EMBL/GenBank/DDBJ whole genome shotgun (WGS) entry which is preliminary data.</text>
</comment>
<protein>
    <submittedName>
        <fullName evidence="2">AMP-binding protein</fullName>
    </submittedName>
</protein>
<dbReference type="InterPro" id="IPR000873">
    <property type="entry name" value="AMP-dep_synth/lig_dom"/>
</dbReference>
<proteinExistence type="predicted"/>
<evidence type="ECO:0000313" key="2">
    <source>
        <dbReference type="EMBL" id="MDQ2309889.1"/>
    </source>
</evidence>
<sequence length="87" mass="9491">MTAADREKDAINWNRLVARHGVTIWRSVPAILEMLLACRTAGSLSTLRLVGQGGDYIKPETVQTLRALSPALALYSLSGPTRPSSIW</sequence>
<organism evidence="2 3">
    <name type="scientific">Pluralibacter gergoviae</name>
    <name type="common">Enterobacter gergoviae</name>
    <dbReference type="NCBI Taxonomy" id="61647"/>
    <lineage>
        <taxon>Bacteria</taxon>
        <taxon>Pseudomonadati</taxon>
        <taxon>Pseudomonadota</taxon>
        <taxon>Gammaproteobacteria</taxon>
        <taxon>Enterobacterales</taxon>
        <taxon>Enterobacteriaceae</taxon>
        <taxon>Pluralibacter</taxon>
    </lineage>
</organism>
<name>A0AAW8HP53_PLUGE</name>